<dbReference type="PANTHER" id="PTHR30290">
    <property type="entry name" value="PERIPLASMIC BINDING COMPONENT OF ABC TRANSPORTER"/>
    <property type="match status" value="1"/>
</dbReference>
<evidence type="ECO:0000313" key="3">
    <source>
        <dbReference type="EMBL" id="GAA2229381.1"/>
    </source>
</evidence>
<organism evidence="3 4">
    <name type="scientific">Kitasatospora cystarginea</name>
    <dbReference type="NCBI Taxonomy" id="58350"/>
    <lineage>
        <taxon>Bacteria</taxon>
        <taxon>Bacillati</taxon>
        <taxon>Actinomycetota</taxon>
        <taxon>Actinomycetes</taxon>
        <taxon>Kitasatosporales</taxon>
        <taxon>Streptomycetaceae</taxon>
        <taxon>Kitasatospora</taxon>
    </lineage>
</organism>
<dbReference type="SUPFAM" id="SSF53850">
    <property type="entry name" value="Periplasmic binding protein-like II"/>
    <property type="match status" value="1"/>
</dbReference>
<evidence type="ECO:0000313" key="4">
    <source>
        <dbReference type="Proteomes" id="UP001500305"/>
    </source>
</evidence>
<dbReference type="PANTHER" id="PTHR30290:SF83">
    <property type="entry name" value="ABC TRANSPORTER SUBSTRATE-BINDING PROTEIN"/>
    <property type="match status" value="1"/>
</dbReference>
<reference evidence="3 4" key="1">
    <citation type="journal article" date="2019" name="Int. J. Syst. Evol. Microbiol.">
        <title>The Global Catalogue of Microorganisms (GCM) 10K type strain sequencing project: providing services to taxonomists for standard genome sequencing and annotation.</title>
        <authorList>
            <consortium name="The Broad Institute Genomics Platform"/>
            <consortium name="The Broad Institute Genome Sequencing Center for Infectious Disease"/>
            <person name="Wu L."/>
            <person name="Ma J."/>
        </authorList>
    </citation>
    <scope>NUCLEOTIDE SEQUENCE [LARGE SCALE GENOMIC DNA]</scope>
    <source>
        <strain evidence="3 4">JCM 7356</strain>
    </source>
</reference>
<dbReference type="InterPro" id="IPR000914">
    <property type="entry name" value="SBP_5_dom"/>
</dbReference>
<dbReference type="RefSeq" id="WP_344634650.1">
    <property type="nucleotide sequence ID" value="NZ_BAAATR010000002.1"/>
</dbReference>
<accession>A0ABN3DEZ1</accession>
<sequence length="942" mass="102334">MTQRRRIVVADAPGGPHPSSYLPSLLTEFDVDAVWLAVEAAEARADRATAMRQVAATGGTVTAVSTPEEVAEALAVLVVPGRTAGVVAFSERVVHLAQQAAVRAGLPGNPPAVLEALQDKRVQRARLRSHGVPVPRQWELREPADVAEAEQQAPFPAVLKPSVGMGSLATFRVASAQELAPAWRRARELALADPRVAHHRPVMLLEEELVGDPARATGGLGDYLSVEVLVVDGEPAVLAVSDKLPFSRPYRENGHIIPTLRPAAETDEVVAQVLAAHAALGIRFGATHTEVKLTADGPRIIEVNGRPGGKVADLLMLAAGYDLPLNLARLSAGMPADTAVTCERWALYATPQPPVGRHLVDVAPAREDLLRIPGTRGVHHLVPAGQLVDSANGTACQLAKISAVADTAEELMRIAGRLADPALFKLHAAATGTGSAAEERDSVRVFIGEPSSVDPSNGFEHDGALLLRFLADPLVDYSADTGEARPAAAESWEVSADGTRVDFRLRPGVRFHHGREVTAADYVYSLSRVVRPATGSKLAYHLSCIEGFDAVRSGEADTLSGVTAVDPRLLRVRLNRPFHEVAAVFGHRVTAAVPQELADGDRELFRVHPVSTGPYRIIRPWVPGQGLTMARFDGYYGANEAFPDGGSGYLDRLEFRIYEELEDAYRDWHRGELDVVKVPPARIPDALPFGERFRRTPCALMQYVGFPTEVAPFDNPVVRRAAAMAIDRQGVIDSAFSGTRPLAQRILPPMLRTDDDADLTGVRYDPEGARALLAEHGIAPVTTYFTYNAGLGHDGWVESVIDQLNTNLGWRITPRPMVWPEFLAWLKQADTVFRMTWAIDYPSADNFLFPLFHSASVGSSNYTRYRSTEADALIDRARGTADPVSRRKLYAEAEARVCADLPLLPLWYGVQYHLVNLDEFEVEGPVVDLFGEPVLRSFRPRG</sequence>
<dbReference type="Proteomes" id="UP001500305">
    <property type="component" value="Unassembled WGS sequence"/>
</dbReference>
<evidence type="ECO:0000256" key="1">
    <source>
        <dbReference type="PROSITE-ProRule" id="PRU00409"/>
    </source>
</evidence>
<dbReference type="EMBL" id="BAAATR010000002">
    <property type="protein sequence ID" value="GAA2229381.1"/>
    <property type="molecule type" value="Genomic_DNA"/>
</dbReference>
<feature type="domain" description="ATP-grasp" evidence="2">
    <location>
        <begin position="124"/>
        <end position="332"/>
    </location>
</feature>
<dbReference type="InterPro" id="IPR011761">
    <property type="entry name" value="ATP-grasp"/>
</dbReference>
<dbReference type="InterPro" id="IPR039424">
    <property type="entry name" value="SBP_5"/>
</dbReference>
<dbReference type="Pfam" id="PF13535">
    <property type="entry name" value="ATP-grasp_4"/>
    <property type="match status" value="1"/>
</dbReference>
<proteinExistence type="predicted"/>
<keyword evidence="4" id="KW-1185">Reference proteome</keyword>
<protein>
    <recommendedName>
        <fullName evidence="2">ATP-grasp domain-containing protein</fullName>
    </recommendedName>
</protein>
<keyword evidence="1" id="KW-0067">ATP-binding</keyword>
<dbReference type="Pfam" id="PF00496">
    <property type="entry name" value="SBP_bac_5"/>
    <property type="match status" value="1"/>
</dbReference>
<gene>
    <name evidence="3" type="ORF">GCM10010430_06630</name>
</gene>
<dbReference type="CDD" id="cd00995">
    <property type="entry name" value="PBP2_NikA_DppA_OppA_like"/>
    <property type="match status" value="1"/>
</dbReference>
<dbReference type="Gene3D" id="3.30.470.20">
    <property type="entry name" value="ATP-grasp fold, B domain"/>
    <property type="match status" value="1"/>
</dbReference>
<name>A0ABN3DEZ1_9ACTN</name>
<comment type="caution">
    <text evidence="3">The sequence shown here is derived from an EMBL/GenBank/DDBJ whole genome shotgun (WGS) entry which is preliminary data.</text>
</comment>
<dbReference type="SUPFAM" id="SSF56059">
    <property type="entry name" value="Glutathione synthetase ATP-binding domain-like"/>
    <property type="match status" value="1"/>
</dbReference>
<keyword evidence="1" id="KW-0547">Nucleotide-binding</keyword>
<dbReference type="PROSITE" id="PS50975">
    <property type="entry name" value="ATP_GRASP"/>
    <property type="match status" value="1"/>
</dbReference>
<dbReference type="Gene3D" id="3.10.105.10">
    <property type="entry name" value="Dipeptide-binding Protein, Domain 3"/>
    <property type="match status" value="1"/>
</dbReference>
<dbReference type="Gene3D" id="3.40.190.10">
    <property type="entry name" value="Periplasmic binding protein-like II"/>
    <property type="match status" value="1"/>
</dbReference>
<evidence type="ECO:0000259" key="2">
    <source>
        <dbReference type="PROSITE" id="PS50975"/>
    </source>
</evidence>